<organism evidence="2 3">
    <name type="scientific">Paenibacillus pectinilyticus</name>
    <dbReference type="NCBI Taxonomy" id="512399"/>
    <lineage>
        <taxon>Bacteria</taxon>
        <taxon>Bacillati</taxon>
        <taxon>Bacillota</taxon>
        <taxon>Bacilli</taxon>
        <taxon>Bacillales</taxon>
        <taxon>Paenibacillaceae</taxon>
        <taxon>Paenibacillus</taxon>
    </lineage>
</organism>
<evidence type="ECO:0000256" key="1">
    <source>
        <dbReference type="SAM" id="Phobius"/>
    </source>
</evidence>
<proteinExistence type="predicted"/>
<keyword evidence="1" id="KW-0812">Transmembrane</keyword>
<accession>A0A1C1A6M9</accession>
<dbReference type="InterPro" id="IPR035406">
    <property type="entry name" value="DUF5412"/>
</dbReference>
<keyword evidence="3" id="KW-1185">Reference proteome</keyword>
<keyword evidence="1" id="KW-1133">Transmembrane helix</keyword>
<name>A0A1C1A6M9_9BACL</name>
<dbReference type="AlphaFoldDB" id="A0A1C1A6M9"/>
<feature type="transmembrane region" description="Helical" evidence="1">
    <location>
        <begin position="20"/>
        <end position="44"/>
    </location>
</feature>
<dbReference type="Pfam" id="PF17428">
    <property type="entry name" value="DUF5412"/>
    <property type="match status" value="1"/>
</dbReference>
<evidence type="ECO:0000313" key="2">
    <source>
        <dbReference type="EMBL" id="OCT16229.1"/>
    </source>
</evidence>
<comment type="caution">
    <text evidence="2">The sequence shown here is derived from an EMBL/GenBank/DDBJ whole genome shotgun (WGS) entry which is preliminary data.</text>
</comment>
<reference evidence="3" key="1">
    <citation type="submission" date="2016-05" db="EMBL/GenBank/DDBJ databases">
        <title>Paenibacillus oryzae. sp. nov., isolated from the rice root.</title>
        <authorList>
            <person name="Zhang J."/>
            <person name="Zhang X."/>
        </authorList>
    </citation>
    <scope>NUCLEOTIDE SEQUENCE [LARGE SCALE GENOMIC DNA]</scope>
    <source>
        <strain evidence="3">KCTC13222</strain>
    </source>
</reference>
<dbReference type="OrthoDB" id="5525900at2"/>
<dbReference type="Proteomes" id="UP000093309">
    <property type="component" value="Unassembled WGS sequence"/>
</dbReference>
<gene>
    <name evidence="2" type="ORF">A8709_01965</name>
</gene>
<dbReference type="RefSeq" id="WP_065851004.1">
    <property type="nucleotide sequence ID" value="NZ_LYPC01000011.1"/>
</dbReference>
<keyword evidence="1" id="KW-0472">Membrane</keyword>
<protein>
    <submittedName>
        <fullName evidence="2">Uncharacterized protein</fullName>
    </submittedName>
</protein>
<evidence type="ECO:0000313" key="3">
    <source>
        <dbReference type="Proteomes" id="UP000093309"/>
    </source>
</evidence>
<sequence>MDQPTDWSREESDKRERIRVGVKAIAIAVIVVGLILSIGIYMLFSQAINMLSGMCSNDILSEHSQPDGDYKLVVFERNCGATTAYSYHLSLIKANSDLKNQGGNKFVSKENFVAFWENDKSIFIHARANDGFERETSYKGIQIRYAN</sequence>
<dbReference type="EMBL" id="LYPC01000011">
    <property type="protein sequence ID" value="OCT16229.1"/>
    <property type="molecule type" value="Genomic_DNA"/>
</dbReference>